<gene>
    <name evidence="1" type="ORF">EO081_05955</name>
</gene>
<organism evidence="1 2">
    <name type="scientific">Sphingomonas desiccabilis</name>
    <dbReference type="NCBI Taxonomy" id="429134"/>
    <lineage>
        <taxon>Bacteria</taxon>
        <taxon>Pseudomonadati</taxon>
        <taxon>Pseudomonadota</taxon>
        <taxon>Alphaproteobacteria</taxon>
        <taxon>Sphingomonadales</taxon>
        <taxon>Sphingomonadaceae</taxon>
        <taxon>Sphingomonas</taxon>
    </lineage>
</organism>
<dbReference type="EMBL" id="SDPT01000001">
    <property type="protein sequence ID" value="RXZ35177.1"/>
    <property type="molecule type" value="Genomic_DNA"/>
</dbReference>
<protein>
    <submittedName>
        <fullName evidence="1">Uncharacterized protein</fullName>
    </submittedName>
</protein>
<dbReference type="AlphaFoldDB" id="A0A4V1QPW1"/>
<dbReference type="RefSeq" id="WP_129340952.1">
    <property type="nucleotide sequence ID" value="NZ_JACIDD010000001.1"/>
</dbReference>
<proteinExistence type="predicted"/>
<comment type="caution">
    <text evidence="1">The sequence shown here is derived from an EMBL/GenBank/DDBJ whole genome shotgun (WGS) entry which is preliminary data.</text>
</comment>
<keyword evidence="2" id="KW-1185">Reference proteome</keyword>
<dbReference type="OrthoDB" id="7567755at2"/>
<dbReference type="Proteomes" id="UP000292347">
    <property type="component" value="Unassembled WGS sequence"/>
</dbReference>
<evidence type="ECO:0000313" key="1">
    <source>
        <dbReference type="EMBL" id="RXZ35177.1"/>
    </source>
</evidence>
<name>A0A4V1QPW1_9SPHN</name>
<evidence type="ECO:0000313" key="2">
    <source>
        <dbReference type="Proteomes" id="UP000292347"/>
    </source>
</evidence>
<accession>A0A4V1QPW1</accession>
<reference evidence="1 2" key="1">
    <citation type="submission" date="2019-01" db="EMBL/GenBank/DDBJ databases">
        <title>Sphingomonas mucosissima sp. nov. and Sphingomonas desiccabilis sp. nov., from biological soil crusts in the Colorado Plateau, USA.</title>
        <authorList>
            <person name="Zhu D."/>
        </authorList>
    </citation>
    <scope>NUCLEOTIDE SEQUENCE [LARGE SCALE GENOMIC DNA]</scope>
    <source>
        <strain evidence="1 2">CP1D</strain>
    </source>
</reference>
<sequence>MIAAALAKLARAREWLTLLALGAAAAWIYVQWAEADRERDRYAQWVEVTCAGAGAPYAGGSEQRTDTSGKPVTVTFADGQRCRTAINLAVAFKGETDRATAERLARAMLEHDGKLLADARLARVAAEAAKAATERMEIANAEVDAQADGTGRVDRAWFAALNDVAGLRAPSR</sequence>